<dbReference type="AlphaFoldDB" id="A0A7C4M262"/>
<organism evidence="2">
    <name type="scientific">candidate division CPR3 bacterium</name>
    <dbReference type="NCBI Taxonomy" id="2268181"/>
    <lineage>
        <taxon>Bacteria</taxon>
        <taxon>Bacteria division CPR3</taxon>
    </lineage>
</organism>
<reference evidence="2" key="1">
    <citation type="journal article" date="2020" name="mSystems">
        <title>Genome- and Community-Level Interaction Insights into Carbon Utilization and Element Cycling Functions of Hydrothermarchaeota in Hydrothermal Sediment.</title>
        <authorList>
            <person name="Zhou Z."/>
            <person name="Liu Y."/>
            <person name="Xu W."/>
            <person name="Pan J."/>
            <person name="Luo Z.H."/>
            <person name="Li M."/>
        </authorList>
    </citation>
    <scope>NUCLEOTIDE SEQUENCE [LARGE SCALE GENOMIC DNA]</scope>
    <source>
        <strain evidence="2">SpSt-579</strain>
    </source>
</reference>
<dbReference type="SUPFAM" id="SSF63446">
    <property type="entry name" value="Type I dockerin domain"/>
    <property type="match status" value="1"/>
</dbReference>
<dbReference type="Gene3D" id="2.60.40.4130">
    <property type="match status" value="1"/>
</dbReference>
<dbReference type="GO" id="GO:0000272">
    <property type="term" value="P:polysaccharide catabolic process"/>
    <property type="evidence" value="ECO:0007669"/>
    <property type="project" value="InterPro"/>
</dbReference>
<gene>
    <name evidence="2" type="ORF">ENT43_03365</name>
</gene>
<comment type="caution">
    <text evidence="2">The sequence shown here is derived from an EMBL/GenBank/DDBJ whole genome shotgun (WGS) entry which is preliminary data.</text>
</comment>
<keyword evidence="1" id="KW-0472">Membrane</keyword>
<keyword evidence="1" id="KW-0812">Transmembrane</keyword>
<evidence type="ECO:0000256" key="1">
    <source>
        <dbReference type="SAM" id="Phobius"/>
    </source>
</evidence>
<feature type="transmembrane region" description="Helical" evidence="1">
    <location>
        <begin position="7"/>
        <end position="30"/>
    </location>
</feature>
<sequence>MIAKKRIYIIVFIFLIIPVSFLGASALQLLNTTLTIVSDSFGLVQWAVPELRVGPEATNDDIDFFLTVRNSSNHAVLFTQPNLVSSDNSGAYLTPINLSGIVPGNYDIGIKSNSHLTKVLRNVNLTSGNNYFNFTQSDNSSTKGPLRLVAGDIDGLGTTPLNSGDDVINSADLSLMIEGLDNEDPTGNNIRANLNQDMAVNSIDLSIILNNLDKEGEK</sequence>
<evidence type="ECO:0000313" key="2">
    <source>
        <dbReference type="EMBL" id="HGT71271.1"/>
    </source>
</evidence>
<dbReference type="EMBL" id="DSYQ01000016">
    <property type="protein sequence ID" value="HGT71271.1"/>
    <property type="molecule type" value="Genomic_DNA"/>
</dbReference>
<proteinExistence type="predicted"/>
<name>A0A7C4M262_UNCC3</name>
<evidence type="ECO:0008006" key="3">
    <source>
        <dbReference type="Google" id="ProtNLM"/>
    </source>
</evidence>
<keyword evidence="1" id="KW-1133">Transmembrane helix</keyword>
<dbReference type="InterPro" id="IPR036439">
    <property type="entry name" value="Dockerin_dom_sf"/>
</dbReference>
<accession>A0A7C4M262</accession>
<protein>
    <recommendedName>
        <fullName evidence="3">Dockerin domain-containing protein</fullName>
    </recommendedName>
</protein>